<dbReference type="GO" id="GO:0008903">
    <property type="term" value="F:hydroxypyruvate isomerase activity"/>
    <property type="evidence" value="ECO:0007669"/>
    <property type="project" value="TreeGrafter"/>
</dbReference>
<evidence type="ECO:0000256" key="2">
    <source>
        <dbReference type="PIRNR" id="PIRNR006241"/>
    </source>
</evidence>
<dbReference type="Pfam" id="PF01261">
    <property type="entry name" value="AP_endonuc_2"/>
    <property type="match status" value="1"/>
</dbReference>
<dbReference type="PANTHER" id="PTHR43489">
    <property type="entry name" value="ISOMERASE"/>
    <property type="match status" value="1"/>
</dbReference>
<dbReference type="InterPro" id="IPR013022">
    <property type="entry name" value="Xyl_isomerase-like_TIM-brl"/>
</dbReference>
<name>A0A369W3A1_9HYPH</name>
<sequence>MAAKAMATMAAAGTSPAADFDEPLRRGAGAVAEPGAWRAPSMTFSYSAHIGYMFNEMPLEDRVAAAARNGFAAVEHPAPYSIPAGDMASLLAAAGVTYTQFGLRSGNAAAGEKGLGIFPERRDEFRRSVAEGIAYARTIGVDKLHAMSGVLPEAQRTQDHWDCYVENLAFAAREAGEHGITIILEPMSSGAVPDYYIATPDRAAEVIDAVGAPNMGLLLDVFHTLSTGLDLDATLRQHAARIVHVHIADLPGRHEPGTGTVDFDRLDTVLSEIGYGGALGCEYIPAGNTEDGLGWLKARLG</sequence>
<evidence type="ECO:0000256" key="3">
    <source>
        <dbReference type="PIRSR" id="PIRSR006241-50"/>
    </source>
</evidence>
<dbReference type="PIRSF" id="PIRSF006241">
    <property type="entry name" value="HyI"/>
    <property type="match status" value="1"/>
</dbReference>
<comment type="caution">
    <text evidence="5">The sequence shown here is derived from an EMBL/GenBank/DDBJ whole genome shotgun (WGS) entry which is preliminary data.</text>
</comment>
<keyword evidence="5" id="KW-0670">Pyruvate</keyword>
<proteinExistence type="inferred from homology"/>
<dbReference type="InterPro" id="IPR050417">
    <property type="entry name" value="Sugar_Epim/Isomerase"/>
</dbReference>
<dbReference type="GO" id="GO:0046487">
    <property type="term" value="P:glyoxylate metabolic process"/>
    <property type="evidence" value="ECO:0007669"/>
    <property type="project" value="TreeGrafter"/>
</dbReference>
<dbReference type="InterPro" id="IPR036237">
    <property type="entry name" value="Xyl_isomerase-like_sf"/>
</dbReference>
<dbReference type="SUPFAM" id="SSF51658">
    <property type="entry name" value="Xylose isomerase-like"/>
    <property type="match status" value="1"/>
</dbReference>
<feature type="domain" description="Xylose isomerase-like TIM barrel" evidence="4">
    <location>
        <begin position="63"/>
        <end position="298"/>
    </location>
</feature>
<comment type="similarity">
    <text evidence="2">Belongs to the hyi family.</text>
</comment>
<gene>
    <name evidence="5" type="ORF">DVH29_11395</name>
</gene>
<protein>
    <submittedName>
        <fullName evidence="5">Hydroxypyruvate isomerase</fullName>
    </submittedName>
</protein>
<dbReference type="AlphaFoldDB" id="A0A369W3A1"/>
<evidence type="ECO:0000256" key="1">
    <source>
        <dbReference type="ARBA" id="ARBA00023235"/>
    </source>
</evidence>
<evidence type="ECO:0000313" key="6">
    <source>
        <dbReference type="Proteomes" id="UP000253759"/>
    </source>
</evidence>
<dbReference type="Gene3D" id="3.20.20.150">
    <property type="entry name" value="Divalent-metal-dependent TIM barrel enzymes"/>
    <property type="match status" value="1"/>
</dbReference>
<feature type="active site" description="Proton donor/acceptor" evidence="3">
    <location>
        <position position="282"/>
    </location>
</feature>
<dbReference type="PANTHER" id="PTHR43489:SF6">
    <property type="entry name" value="HYDROXYPYRUVATE ISOMERASE-RELATED"/>
    <property type="match status" value="1"/>
</dbReference>
<reference evidence="6" key="1">
    <citation type="submission" date="2018-07" db="EMBL/GenBank/DDBJ databases">
        <authorList>
            <person name="Liu B.-T."/>
            <person name="Du Z."/>
        </authorList>
    </citation>
    <scope>NUCLEOTIDE SEQUENCE [LARGE SCALE GENOMIC DNA]</scope>
    <source>
        <strain evidence="6">XYN52</strain>
    </source>
</reference>
<dbReference type="InterPro" id="IPR026040">
    <property type="entry name" value="HyI-like"/>
</dbReference>
<keyword evidence="6" id="KW-1185">Reference proteome</keyword>
<accession>A0A369W3A1</accession>
<feature type="active site" description="Proton donor/acceptor" evidence="3">
    <location>
        <position position="185"/>
    </location>
</feature>
<dbReference type="EMBL" id="QQNH01000016">
    <property type="protein sequence ID" value="RDE08467.1"/>
    <property type="molecule type" value="Genomic_DNA"/>
</dbReference>
<evidence type="ECO:0000259" key="4">
    <source>
        <dbReference type="Pfam" id="PF01261"/>
    </source>
</evidence>
<organism evidence="5 6">
    <name type="scientific">Pelagibacterium lacus</name>
    <dbReference type="NCBI Taxonomy" id="2282655"/>
    <lineage>
        <taxon>Bacteria</taxon>
        <taxon>Pseudomonadati</taxon>
        <taxon>Pseudomonadota</taxon>
        <taxon>Alphaproteobacteria</taxon>
        <taxon>Hyphomicrobiales</taxon>
        <taxon>Devosiaceae</taxon>
        <taxon>Pelagibacterium</taxon>
    </lineage>
</organism>
<evidence type="ECO:0000313" key="5">
    <source>
        <dbReference type="EMBL" id="RDE08467.1"/>
    </source>
</evidence>
<dbReference type="Proteomes" id="UP000253759">
    <property type="component" value="Unassembled WGS sequence"/>
</dbReference>
<keyword evidence="1 2" id="KW-0413">Isomerase</keyword>